<proteinExistence type="inferred from homology"/>
<dbReference type="GO" id="GO:0004497">
    <property type="term" value="F:monooxygenase activity"/>
    <property type="evidence" value="ECO:0007669"/>
    <property type="project" value="UniProtKB-KW"/>
</dbReference>
<keyword evidence="5" id="KW-0812">Transmembrane</keyword>
<evidence type="ECO:0000256" key="13">
    <source>
        <dbReference type="RuleBase" id="RU000461"/>
    </source>
</evidence>
<evidence type="ECO:0000256" key="2">
    <source>
        <dbReference type="ARBA" id="ARBA00004167"/>
    </source>
</evidence>
<gene>
    <name evidence="14" type="ORF">Dsin_003454</name>
</gene>
<dbReference type="PANTHER" id="PTHR24282">
    <property type="entry name" value="CYTOCHROME P450 FAMILY MEMBER"/>
    <property type="match status" value="1"/>
</dbReference>
<keyword evidence="10 13" id="KW-0503">Monooxygenase</keyword>
<evidence type="ECO:0000256" key="8">
    <source>
        <dbReference type="ARBA" id="ARBA00023002"/>
    </source>
</evidence>
<keyword evidence="9 12" id="KW-0408">Iron</keyword>
<evidence type="ECO:0000256" key="10">
    <source>
        <dbReference type="ARBA" id="ARBA00023033"/>
    </source>
</evidence>
<comment type="subcellular location">
    <subcellularLocation>
        <location evidence="2">Membrane</location>
        <topology evidence="2">Single-pass membrane protein</topology>
    </subcellularLocation>
</comment>
<sequence>MHLLLLIILFTSLLKIVYKIIWVPFRIQHHFKKQCISGPGYRLITGNSAEIRRLHMEAQSKPISLLSSDHHIIQRVIPSYHKWSLKYGTTFLYWFGSKPRLTISDPDMIKEILMNKDGSFEKIEFDPLSKLLLGDGLLGLDGDKWAVHRRIANQAFNMELVKGWVPEILTSTMKMVDKWDEEIKGKRVDEFEMEVSKQFHELSADVISRTAFGSSFEDGKRIFMLQERQTHLFTESIRSVYIPGFRFLPTKKNKERWRLESEIREAIRILIRKNNGIASQIRSRNLLSLLISSYKNQDGHEDRLEVDEIIDECKTFYFAGKETTSNLLTRAIFLLALHQEWQIKAREEVNSICGDNGQLVAQNLSELKIVNMILNETLRLYPPVVMILRQTCKKAEVIKVGNIDVPGGTQLNLAMIAAHYDISMWGEDAHKFNPIRFNESRMHLASFLPFGLGPRICVGQNLAMVEAKVILAIIVQRFTFTLSPTYVHAPKLLLTMQPQYGLQILFSKIKN</sequence>
<protein>
    <recommendedName>
        <fullName evidence="16">Cytochrome P450</fullName>
    </recommendedName>
</protein>
<evidence type="ECO:0000256" key="5">
    <source>
        <dbReference type="ARBA" id="ARBA00022692"/>
    </source>
</evidence>
<dbReference type="InterPro" id="IPR017972">
    <property type="entry name" value="Cyt_P450_CS"/>
</dbReference>
<evidence type="ECO:0000256" key="6">
    <source>
        <dbReference type="ARBA" id="ARBA00022723"/>
    </source>
</evidence>
<dbReference type="PROSITE" id="PS00086">
    <property type="entry name" value="CYTOCHROME_P450"/>
    <property type="match status" value="1"/>
</dbReference>
<evidence type="ECO:0000256" key="9">
    <source>
        <dbReference type="ARBA" id="ARBA00023004"/>
    </source>
</evidence>
<keyword evidence="15" id="KW-1185">Reference proteome</keyword>
<evidence type="ECO:0000313" key="15">
    <source>
        <dbReference type="Proteomes" id="UP001281410"/>
    </source>
</evidence>
<keyword evidence="11" id="KW-0472">Membrane</keyword>
<dbReference type="InterPro" id="IPR050665">
    <property type="entry name" value="Cytochrome_P450_Monooxygen"/>
</dbReference>
<keyword evidence="7" id="KW-1133">Transmembrane helix</keyword>
<evidence type="ECO:0000256" key="7">
    <source>
        <dbReference type="ARBA" id="ARBA00022989"/>
    </source>
</evidence>
<evidence type="ECO:0008006" key="16">
    <source>
        <dbReference type="Google" id="ProtNLM"/>
    </source>
</evidence>
<comment type="cofactor">
    <cofactor evidence="1 12">
        <name>heme</name>
        <dbReference type="ChEBI" id="CHEBI:30413"/>
    </cofactor>
</comment>
<evidence type="ECO:0000256" key="3">
    <source>
        <dbReference type="ARBA" id="ARBA00010617"/>
    </source>
</evidence>
<name>A0AAE0B8Z1_9ROSI</name>
<reference evidence="14" key="1">
    <citation type="journal article" date="2023" name="Plant J.">
        <title>Genome sequences and population genomics provide insights into the demographic history, inbreeding, and mutation load of two 'living fossil' tree species of Dipteronia.</title>
        <authorList>
            <person name="Feng Y."/>
            <person name="Comes H.P."/>
            <person name="Chen J."/>
            <person name="Zhu S."/>
            <person name="Lu R."/>
            <person name="Zhang X."/>
            <person name="Li P."/>
            <person name="Qiu J."/>
            <person name="Olsen K.M."/>
            <person name="Qiu Y."/>
        </authorList>
    </citation>
    <scope>NUCLEOTIDE SEQUENCE</scope>
    <source>
        <strain evidence="14">NBL</strain>
    </source>
</reference>
<keyword evidence="6 12" id="KW-0479">Metal-binding</keyword>
<dbReference type="InterPro" id="IPR036396">
    <property type="entry name" value="Cyt_P450_sf"/>
</dbReference>
<dbReference type="Gene3D" id="1.10.630.10">
    <property type="entry name" value="Cytochrome P450"/>
    <property type="match status" value="1"/>
</dbReference>
<dbReference type="GO" id="GO:0020037">
    <property type="term" value="F:heme binding"/>
    <property type="evidence" value="ECO:0007669"/>
    <property type="project" value="InterPro"/>
</dbReference>
<evidence type="ECO:0000256" key="1">
    <source>
        <dbReference type="ARBA" id="ARBA00001971"/>
    </source>
</evidence>
<comment type="caution">
    <text evidence="14">The sequence shown here is derived from an EMBL/GenBank/DDBJ whole genome shotgun (WGS) entry which is preliminary data.</text>
</comment>
<organism evidence="14 15">
    <name type="scientific">Dipteronia sinensis</name>
    <dbReference type="NCBI Taxonomy" id="43782"/>
    <lineage>
        <taxon>Eukaryota</taxon>
        <taxon>Viridiplantae</taxon>
        <taxon>Streptophyta</taxon>
        <taxon>Embryophyta</taxon>
        <taxon>Tracheophyta</taxon>
        <taxon>Spermatophyta</taxon>
        <taxon>Magnoliopsida</taxon>
        <taxon>eudicotyledons</taxon>
        <taxon>Gunneridae</taxon>
        <taxon>Pentapetalae</taxon>
        <taxon>rosids</taxon>
        <taxon>malvids</taxon>
        <taxon>Sapindales</taxon>
        <taxon>Sapindaceae</taxon>
        <taxon>Hippocastanoideae</taxon>
        <taxon>Acereae</taxon>
        <taxon>Dipteronia</taxon>
    </lineage>
</organism>
<keyword evidence="4 12" id="KW-0349">Heme</keyword>
<feature type="binding site" description="axial binding residue" evidence="12">
    <location>
        <position position="457"/>
    </location>
    <ligand>
        <name>heme</name>
        <dbReference type="ChEBI" id="CHEBI:30413"/>
    </ligand>
    <ligandPart>
        <name>Fe</name>
        <dbReference type="ChEBI" id="CHEBI:18248"/>
    </ligandPart>
</feature>
<dbReference type="PRINTS" id="PR00385">
    <property type="entry name" value="P450"/>
</dbReference>
<dbReference type="GO" id="GO:0005506">
    <property type="term" value="F:iron ion binding"/>
    <property type="evidence" value="ECO:0007669"/>
    <property type="project" value="InterPro"/>
</dbReference>
<evidence type="ECO:0000256" key="12">
    <source>
        <dbReference type="PIRSR" id="PIRSR602401-1"/>
    </source>
</evidence>
<evidence type="ECO:0000313" key="14">
    <source>
        <dbReference type="EMBL" id="KAK3231573.1"/>
    </source>
</evidence>
<dbReference type="InterPro" id="IPR002401">
    <property type="entry name" value="Cyt_P450_E_grp-I"/>
</dbReference>
<dbReference type="GO" id="GO:0016705">
    <property type="term" value="F:oxidoreductase activity, acting on paired donors, with incorporation or reduction of molecular oxygen"/>
    <property type="evidence" value="ECO:0007669"/>
    <property type="project" value="InterPro"/>
</dbReference>
<dbReference type="EMBL" id="JANJYJ010000001">
    <property type="protein sequence ID" value="KAK3231573.1"/>
    <property type="molecule type" value="Genomic_DNA"/>
</dbReference>
<dbReference type="InterPro" id="IPR001128">
    <property type="entry name" value="Cyt_P450"/>
</dbReference>
<comment type="similarity">
    <text evidence="3 13">Belongs to the cytochrome P450 family.</text>
</comment>
<dbReference type="GO" id="GO:0016020">
    <property type="term" value="C:membrane"/>
    <property type="evidence" value="ECO:0007669"/>
    <property type="project" value="UniProtKB-SubCell"/>
</dbReference>
<dbReference type="AlphaFoldDB" id="A0AAE0B8Z1"/>
<keyword evidence="8 13" id="KW-0560">Oxidoreductase</keyword>
<evidence type="ECO:0000256" key="11">
    <source>
        <dbReference type="ARBA" id="ARBA00023136"/>
    </source>
</evidence>
<dbReference type="Pfam" id="PF00067">
    <property type="entry name" value="p450"/>
    <property type="match status" value="1"/>
</dbReference>
<dbReference type="PANTHER" id="PTHR24282:SF211">
    <property type="entry name" value="CYTOCHROME P450-RELATED"/>
    <property type="match status" value="1"/>
</dbReference>
<evidence type="ECO:0000256" key="4">
    <source>
        <dbReference type="ARBA" id="ARBA00022617"/>
    </source>
</evidence>
<dbReference type="PRINTS" id="PR00463">
    <property type="entry name" value="EP450I"/>
</dbReference>
<dbReference type="Proteomes" id="UP001281410">
    <property type="component" value="Unassembled WGS sequence"/>
</dbReference>
<dbReference type="SUPFAM" id="SSF48264">
    <property type="entry name" value="Cytochrome P450"/>
    <property type="match status" value="1"/>
</dbReference>
<accession>A0AAE0B8Z1</accession>